<feature type="transmembrane region" description="Helical" evidence="1">
    <location>
        <begin position="18"/>
        <end position="36"/>
    </location>
</feature>
<dbReference type="AlphaFoldDB" id="A0AAV7CJ04"/>
<gene>
    <name evidence="2" type="ORF">GDO81_004715</name>
</gene>
<accession>A0AAV7CJ04</accession>
<keyword evidence="1" id="KW-0472">Membrane</keyword>
<keyword evidence="1" id="KW-1133">Transmembrane helix</keyword>
<protein>
    <submittedName>
        <fullName evidence="2">Uncharacterized protein</fullName>
    </submittedName>
</protein>
<evidence type="ECO:0000313" key="3">
    <source>
        <dbReference type="Proteomes" id="UP000824782"/>
    </source>
</evidence>
<keyword evidence="3" id="KW-1185">Reference proteome</keyword>
<reference evidence="2" key="1">
    <citation type="thesis" date="2020" institute="ProQuest LLC" country="789 East Eisenhower Parkway, Ann Arbor, MI, USA">
        <title>Comparative Genomics and Chromosome Evolution.</title>
        <authorList>
            <person name="Mudd A.B."/>
        </authorList>
    </citation>
    <scope>NUCLEOTIDE SEQUENCE</scope>
    <source>
        <strain evidence="2">237g6f4</strain>
        <tissue evidence="2">Blood</tissue>
    </source>
</reference>
<comment type="caution">
    <text evidence="2">The sequence shown here is derived from an EMBL/GenBank/DDBJ whole genome shotgun (WGS) entry which is preliminary data.</text>
</comment>
<name>A0AAV7CJ04_ENGPU</name>
<organism evidence="2 3">
    <name type="scientific">Engystomops pustulosus</name>
    <name type="common">Tungara frog</name>
    <name type="synonym">Physalaemus pustulosus</name>
    <dbReference type="NCBI Taxonomy" id="76066"/>
    <lineage>
        <taxon>Eukaryota</taxon>
        <taxon>Metazoa</taxon>
        <taxon>Chordata</taxon>
        <taxon>Craniata</taxon>
        <taxon>Vertebrata</taxon>
        <taxon>Euteleostomi</taxon>
        <taxon>Amphibia</taxon>
        <taxon>Batrachia</taxon>
        <taxon>Anura</taxon>
        <taxon>Neobatrachia</taxon>
        <taxon>Hyloidea</taxon>
        <taxon>Leptodactylidae</taxon>
        <taxon>Leiuperinae</taxon>
        <taxon>Engystomops</taxon>
    </lineage>
</organism>
<proteinExistence type="predicted"/>
<evidence type="ECO:0000256" key="1">
    <source>
        <dbReference type="SAM" id="Phobius"/>
    </source>
</evidence>
<keyword evidence="1" id="KW-0812">Transmembrane</keyword>
<dbReference type="EMBL" id="WNYA01000002">
    <property type="protein sequence ID" value="KAG8584670.1"/>
    <property type="molecule type" value="Genomic_DNA"/>
</dbReference>
<evidence type="ECO:0000313" key="2">
    <source>
        <dbReference type="EMBL" id="KAG8584670.1"/>
    </source>
</evidence>
<sequence>MHCGSFHHFETVLWGDQTLSILVILPAIYFLLFIPCEQHSCFTIKQTSEYPNPHCSVVNLLEQ</sequence>
<dbReference type="Proteomes" id="UP000824782">
    <property type="component" value="Unassembled WGS sequence"/>
</dbReference>